<reference evidence="2" key="1">
    <citation type="submission" date="2014-01" db="EMBL/GenBank/DDBJ databases">
        <title>Genomic and Proteomic Analysis of Broad Host Range Virulent Bacillus Group Phage BCP8-2 Leading To the Creation of New Genus within Myoviruses.</title>
        <authorList>
            <person name="Bandara N."/>
            <person name="Asare P.T."/>
            <person name="Kim K.P."/>
        </authorList>
    </citation>
    <scope>NUCLEOTIDE SEQUENCE [LARGE SCALE GENOMIC DNA]</scope>
</reference>
<organism evidence="1 2">
    <name type="scientific">Bacillus phage BCP8-2</name>
    <dbReference type="NCBI Taxonomy" id="1129192"/>
    <lineage>
        <taxon>Viruses</taxon>
        <taxon>Duplodnaviria</taxon>
        <taxon>Heunggongvirae</taxon>
        <taxon>Uroviricota</taxon>
        <taxon>Caudoviricetes</taxon>
        <taxon>Herelleviridae</taxon>
        <taxon>Bastillevirinae</taxon>
        <taxon>Caeruleovirus</taxon>
        <taxon>Caeruleovirus BCP82</taxon>
    </lineage>
</organism>
<gene>
    <name evidence="1" type="ORF">BCP8-2_064</name>
</gene>
<dbReference type="KEGG" id="vg:24723328"/>
<dbReference type="EMBL" id="KJ081346">
    <property type="protein sequence ID" value="AHJ87102.1"/>
    <property type="molecule type" value="Genomic_DNA"/>
</dbReference>
<name>A0A0E3D9H4_9CAUD</name>
<evidence type="ECO:0000313" key="2">
    <source>
        <dbReference type="Proteomes" id="UP000033014"/>
    </source>
</evidence>
<sequence length="90" mass="10640">MKRRKEKRNSPLPSSKEVITMTKPMTWKQQHLLNQLGNVLNDLAEQCELDENFHEIMIDNNDIIPMSLDELSFEWFAIAQGKERRRIDGK</sequence>
<accession>A0A0E3D9H4</accession>
<dbReference type="OrthoDB" id="23316at10239"/>
<protein>
    <submittedName>
        <fullName evidence="1">Uncharacterized protein</fullName>
    </submittedName>
</protein>
<keyword evidence="2" id="KW-1185">Reference proteome</keyword>
<evidence type="ECO:0000313" key="1">
    <source>
        <dbReference type="EMBL" id="AHJ87102.1"/>
    </source>
</evidence>
<dbReference type="Proteomes" id="UP000033014">
    <property type="component" value="Segment"/>
</dbReference>
<reference evidence="1 2" key="2">
    <citation type="journal article" date="2015" name="Arch. Virol.">
        <title>Complete genome sequence analysis and identification of putative metallo-beta-lactamase and SpoIIIE homologs in Bacillus cereus group phage BCP8-2, a new member of the proposed Bastille-like group.</title>
        <authorList>
            <person name="Asare P.T."/>
            <person name="Bandara N."/>
            <person name="Jeong T.Y."/>
            <person name="Ryu S."/>
            <person name="Klumpp J."/>
            <person name="Kim K.P."/>
        </authorList>
    </citation>
    <scope>NUCLEOTIDE SEQUENCE [LARGE SCALE GENOMIC DNA]</scope>
    <source>
        <strain evidence="1">BCP8-2</strain>
    </source>
</reference>
<dbReference type="RefSeq" id="YP_009149625.1">
    <property type="nucleotide sequence ID" value="NC_027355.1"/>
</dbReference>
<dbReference type="GeneID" id="24723328"/>
<proteinExistence type="predicted"/>